<dbReference type="Gene3D" id="1.10.10.470">
    <property type="entry name" value="Maltooligosyl trehalose synthase, domain 4"/>
    <property type="match status" value="1"/>
</dbReference>
<dbReference type="GO" id="GO:0005992">
    <property type="term" value="P:trehalose biosynthetic process"/>
    <property type="evidence" value="ECO:0007669"/>
    <property type="project" value="TreeGrafter"/>
</dbReference>
<dbReference type="SMART" id="SM00642">
    <property type="entry name" value="Aamy"/>
    <property type="match status" value="1"/>
</dbReference>
<dbReference type="Pfam" id="PF00128">
    <property type="entry name" value="Alpha-amylase"/>
    <property type="match status" value="1"/>
</dbReference>
<feature type="domain" description="Glycosyl hydrolase family 13 catalytic" evidence="1">
    <location>
        <begin position="11"/>
        <end position="393"/>
    </location>
</feature>
<dbReference type="NCBIfam" id="TIGR02401">
    <property type="entry name" value="trehalose_TreY"/>
    <property type="match status" value="1"/>
</dbReference>
<dbReference type="GO" id="GO:0047470">
    <property type="term" value="F:(1,4)-alpha-D-glucan 1-alpha-D-glucosylmutase activity"/>
    <property type="evidence" value="ECO:0007669"/>
    <property type="project" value="UniProtKB-EC"/>
</dbReference>
<dbReference type="PANTHER" id="PTHR10357">
    <property type="entry name" value="ALPHA-AMYLASE FAMILY MEMBER"/>
    <property type="match status" value="1"/>
</dbReference>
<sequence>MIPAATYRIQFRNGMTFDRVVDLVPYFKDLGISHLYASPIFTATSGSTHGYDVTDPNEIDPAIGGREGFDRMAAALKQAGMGLILDIVPNHMSTSLENLWWRDVIEHGSQSRYAHYFDIDWSRPLTLPFLGDTFEAELEKGAITLQRDSVTEKASLVYYDAVYPLNPGTFSEDKSIAELHEAQSWRLMSWREAPKQLSWRRFFEITGLVGVRVEDDAVFDDTHRLILELVHAGIVDGLRIDHIDGLADPLGYLNRLREATGPDCYITVEKILAKGEQLPADWPVSGTTGYEFIASLAEVLVDDNSLERLEKIHEETLGTTVDRYAELRDAKGLMTDRNFEGEFTTLLTIATELAQHNGAEIPVEEIRHALRELLIAFPVYRTYGTAEGLTPSDVVLLNRVVASVNTSEPALSLIVHILTGDLPERDRDAATLFRTRFQQLTGPLMAKSVEDTLFFRNNLELALNEVGADPTPRAFSISRFHQEMRIRLARQPDALLGTSTHDTKRGEDTRARLYTLTEAPEQWGENLARWRKMNQTQVRFLNDGTAPNAADTWMIYQALAGVWPATLSPDDLGRP</sequence>
<evidence type="ECO:0000259" key="1">
    <source>
        <dbReference type="SMART" id="SM00642"/>
    </source>
</evidence>
<dbReference type="Gene3D" id="3.20.20.80">
    <property type="entry name" value="Glycosidases"/>
    <property type="match status" value="2"/>
</dbReference>
<reference evidence="2 3" key="1">
    <citation type="submission" date="2019-03" db="EMBL/GenBank/DDBJ databases">
        <authorList>
            <consortium name="Pathogen Informatics"/>
        </authorList>
    </citation>
    <scope>NUCLEOTIDE SEQUENCE [LARGE SCALE GENOMIC DNA]</scope>
    <source>
        <strain evidence="2 3">NCTC12126</strain>
    </source>
</reference>
<dbReference type="Proteomes" id="UP000351155">
    <property type="component" value="Unassembled WGS sequence"/>
</dbReference>
<evidence type="ECO:0000313" key="3">
    <source>
        <dbReference type="Proteomes" id="UP000351155"/>
    </source>
</evidence>
<dbReference type="InterPro" id="IPR006047">
    <property type="entry name" value="GH13_cat_dom"/>
</dbReference>
<evidence type="ECO:0000313" key="2">
    <source>
        <dbReference type="EMBL" id="VFS45056.1"/>
    </source>
</evidence>
<dbReference type="AlphaFoldDB" id="A0A484ZBC7"/>
<dbReference type="EMBL" id="CAADIW010000086">
    <property type="protein sequence ID" value="VFS45056.1"/>
    <property type="molecule type" value="Genomic_DNA"/>
</dbReference>
<protein>
    <submittedName>
        <fullName evidence="2">Maltooligosyl trehalose synthase</fullName>
        <ecNumber evidence="2">5.4.99.15</ecNumber>
    </submittedName>
</protein>
<dbReference type="CDD" id="cd11336">
    <property type="entry name" value="AmyAc_MTSase"/>
    <property type="match status" value="1"/>
</dbReference>
<proteinExistence type="predicted"/>
<gene>
    <name evidence="2" type="primary">treY_2</name>
    <name evidence="2" type="ORF">NCTC12126_06373</name>
</gene>
<dbReference type="InterPro" id="IPR013797">
    <property type="entry name" value="Maltooligo_trehalose_synth_4"/>
</dbReference>
<keyword evidence="2" id="KW-0413">Isomerase</keyword>
<dbReference type="SUPFAM" id="SSF51445">
    <property type="entry name" value="(Trans)glycosidases"/>
    <property type="match status" value="1"/>
</dbReference>
<dbReference type="InterPro" id="IPR012767">
    <property type="entry name" value="Trehalose_TreY"/>
</dbReference>
<dbReference type="EC" id="5.4.99.15" evidence="2"/>
<name>A0A484ZBC7_9ENTR</name>
<organism evidence="2 3">
    <name type="scientific">Enterobacter cancerogenus</name>
    <dbReference type="NCBI Taxonomy" id="69218"/>
    <lineage>
        <taxon>Bacteria</taxon>
        <taxon>Pseudomonadati</taxon>
        <taxon>Pseudomonadota</taxon>
        <taxon>Gammaproteobacteria</taxon>
        <taxon>Enterobacterales</taxon>
        <taxon>Enterobacteriaceae</taxon>
        <taxon>Enterobacter</taxon>
        <taxon>Enterobacter cloacae complex</taxon>
    </lineage>
</organism>
<dbReference type="GO" id="GO:0030980">
    <property type="term" value="P:alpha-glucan catabolic process"/>
    <property type="evidence" value="ECO:0007669"/>
    <property type="project" value="TreeGrafter"/>
</dbReference>
<accession>A0A484ZBC7</accession>
<dbReference type="InterPro" id="IPR017853">
    <property type="entry name" value="GH"/>
</dbReference>
<dbReference type="PANTHER" id="PTHR10357:SF216">
    <property type="entry name" value="MALTOOLIGOSYL TREHALOSE SYNTHASE-RELATED"/>
    <property type="match status" value="1"/>
</dbReference>